<keyword evidence="5" id="KW-1185">Reference proteome</keyword>
<comment type="caution">
    <text evidence="4">The sequence shown here is derived from an EMBL/GenBank/DDBJ whole genome shotgun (WGS) entry which is preliminary data.</text>
</comment>
<dbReference type="Proteomes" id="UP000073492">
    <property type="component" value="Unassembled WGS sequence"/>
</dbReference>
<dbReference type="GO" id="GO:0008270">
    <property type="term" value="F:zinc ion binding"/>
    <property type="evidence" value="ECO:0007669"/>
    <property type="project" value="UniProtKB-KW"/>
</dbReference>
<dbReference type="InterPro" id="IPR013087">
    <property type="entry name" value="Znf_C2H2_type"/>
</dbReference>
<feature type="compositionally biased region" description="Low complexity" evidence="2">
    <location>
        <begin position="609"/>
        <end position="619"/>
    </location>
</feature>
<feature type="region of interest" description="Disordered" evidence="2">
    <location>
        <begin position="501"/>
        <end position="528"/>
    </location>
</feature>
<feature type="region of interest" description="Disordered" evidence="2">
    <location>
        <begin position="376"/>
        <end position="434"/>
    </location>
</feature>
<evidence type="ECO:0000313" key="4">
    <source>
        <dbReference type="EMBL" id="KXT16149.1"/>
    </source>
</evidence>
<sequence length="655" mass="74043">MDMRFADTSRSDRALTRSDSSYNHRSEINHIEPNWRDAQRVARLTKWPECVTGAKKHMDRLRKTAVFKEIQTNINAEAGVRREDRLAQDEQKRARMRQMVQAQALIDGTLPEDEQTRSLTQLPPEDKKAYRVAQRRDAVLEMNPAYENISDEDLSTLTNCIENDVGMSKIILPQWEELKPSEEYNFPREALTWTSDAVEPNSDSRHESLQALFQDDSLVDSRLQLRSREAVEEPRLPSSTSASSQYGRTSRRRFLGRRTEVDINDNNAYGLSKGYELPEPIEDEFLRLPAAVKKNKDGLPHPCGREEQRRLARWEALREASAKRSALDQDMTLSNVRTEPIKRRDGTVIWSPSRLTPVIEQADTLSADHFGTHKRLGSEHATEDDSDKESSVRNSKRNRRSAHESRPSIKLRINLQKQHGRGLPKQTSDSSHPELQCSICGNAYADKNGLRRHTKNIHPDQTQDSQPNFSRSTSPAKQGRERCKFFGAGFASTSTLYRLQRDQHSERRAEFEHGRTRPSAAPVDTDLLRDGERSTVLLDRRDSVSTASLGGFKPMVLTHSAATGTKSRLRRSSSPFDTNLVPNRDRSTMLSDNDDDVSADSTMDDKPEAAAATTSSSATKPGTSVPSPRKRSAADSGDEKNERKTIVNTRNNSEI</sequence>
<feature type="region of interest" description="Disordered" evidence="2">
    <location>
        <begin position="563"/>
        <end position="655"/>
    </location>
</feature>
<evidence type="ECO:0000259" key="3">
    <source>
        <dbReference type="PROSITE" id="PS50157"/>
    </source>
</evidence>
<feature type="compositionally biased region" description="Polar residues" evidence="2">
    <location>
        <begin position="237"/>
        <end position="246"/>
    </location>
</feature>
<accession>A0A139IN51</accession>
<keyword evidence="1" id="KW-0863">Zinc-finger</keyword>
<proteinExistence type="predicted"/>
<dbReference type="PROSITE" id="PS50157">
    <property type="entry name" value="ZINC_FINGER_C2H2_2"/>
    <property type="match status" value="1"/>
</dbReference>
<feature type="compositionally biased region" description="Basic and acidic residues" evidence="2">
    <location>
        <begin position="501"/>
        <end position="515"/>
    </location>
</feature>
<keyword evidence="1" id="KW-0479">Metal-binding</keyword>
<dbReference type="EMBL" id="LFZO01000044">
    <property type="protein sequence ID" value="KXT16149.1"/>
    <property type="molecule type" value="Genomic_DNA"/>
</dbReference>
<keyword evidence="1" id="KW-0862">Zinc</keyword>
<gene>
    <name evidence="4" type="ORF">AC579_5083</name>
</gene>
<feature type="domain" description="C2H2-type" evidence="3">
    <location>
        <begin position="435"/>
        <end position="463"/>
    </location>
</feature>
<reference evidence="4 5" key="1">
    <citation type="submission" date="2015-07" db="EMBL/GenBank/DDBJ databases">
        <title>Comparative genomics of the Sigatoka disease complex on banana suggests a link between parallel evolutionary changes in Pseudocercospora fijiensis and Pseudocercospora eumusae and increased virulence on the banana host.</title>
        <authorList>
            <person name="Chang T.-C."/>
            <person name="Salvucci A."/>
            <person name="Crous P.W."/>
            <person name="Stergiopoulos I."/>
        </authorList>
    </citation>
    <scope>NUCLEOTIDE SEQUENCE [LARGE SCALE GENOMIC DNA]</scope>
    <source>
        <strain evidence="4 5">CBS 116634</strain>
    </source>
</reference>
<feature type="compositionally biased region" description="Polar residues" evidence="2">
    <location>
        <begin position="563"/>
        <end position="581"/>
    </location>
</feature>
<dbReference type="AlphaFoldDB" id="A0A139IN51"/>
<feature type="region of interest" description="Disordered" evidence="2">
    <location>
        <begin position="229"/>
        <end position="251"/>
    </location>
</feature>
<dbReference type="STRING" id="113226.A0A139IN51"/>
<protein>
    <recommendedName>
        <fullName evidence="3">C2H2-type domain-containing protein</fullName>
    </recommendedName>
</protein>
<feature type="compositionally biased region" description="Polar residues" evidence="2">
    <location>
        <begin position="459"/>
        <end position="476"/>
    </location>
</feature>
<feature type="region of interest" description="Disordered" evidence="2">
    <location>
        <begin position="454"/>
        <end position="478"/>
    </location>
</feature>
<dbReference type="OrthoDB" id="3649908at2759"/>
<dbReference type="PROSITE" id="PS00028">
    <property type="entry name" value="ZINC_FINGER_C2H2_1"/>
    <property type="match status" value="1"/>
</dbReference>
<feature type="compositionally biased region" description="Basic and acidic residues" evidence="2">
    <location>
        <begin position="376"/>
        <end position="391"/>
    </location>
</feature>
<organism evidence="4 5">
    <name type="scientific">Pseudocercospora musae</name>
    <dbReference type="NCBI Taxonomy" id="113226"/>
    <lineage>
        <taxon>Eukaryota</taxon>
        <taxon>Fungi</taxon>
        <taxon>Dikarya</taxon>
        <taxon>Ascomycota</taxon>
        <taxon>Pezizomycotina</taxon>
        <taxon>Dothideomycetes</taxon>
        <taxon>Dothideomycetidae</taxon>
        <taxon>Mycosphaerellales</taxon>
        <taxon>Mycosphaerellaceae</taxon>
        <taxon>Pseudocercospora</taxon>
    </lineage>
</organism>
<evidence type="ECO:0000313" key="5">
    <source>
        <dbReference type="Proteomes" id="UP000073492"/>
    </source>
</evidence>
<feature type="region of interest" description="Disordered" evidence="2">
    <location>
        <begin position="1"/>
        <end position="21"/>
    </location>
</feature>
<evidence type="ECO:0000256" key="2">
    <source>
        <dbReference type="SAM" id="MobiDB-lite"/>
    </source>
</evidence>
<evidence type="ECO:0000256" key="1">
    <source>
        <dbReference type="PROSITE-ProRule" id="PRU00042"/>
    </source>
</evidence>
<name>A0A139IN51_9PEZI</name>
<feature type="compositionally biased region" description="Polar residues" evidence="2">
    <location>
        <begin position="646"/>
        <end position="655"/>
    </location>
</feature>